<comment type="caution">
    <text evidence="1">The sequence shown here is derived from an EMBL/GenBank/DDBJ whole genome shotgun (WGS) entry which is preliminary data.</text>
</comment>
<proteinExistence type="predicted"/>
<protein>
    <submittedName>
        <fullName evidence="1">Uncharacterized protein</fullName>
    </submittedName>
</protein>
<dbReference type="EMBL" id="CM046391">
    <property type="protein sequence ID" value="KAI8557581.1"/>
    <property type="molecule type" value="Genomic_DNA"/>
</dbReference>
<name>A0ACC0NX94_RHOML</name>
<accession>A0ACC0NX94</accession>
<keyword evidence="2" id="KW-1185">Reference proteome</keyword>
<gene>
    <name evidence="1" type="ORF">RHMOL_Rhmol04G0021200</name>
</gene>
<evidence type="ECO:0000313" key="2">
    <source>
        <dbReference type="Proteomes" id="UP001062846"/>
    </source>
</evidence>
<reference evidence="1" key="1">
    <citation type="submission" date="2022-02" db="EMBL/GenBank/DDBJ databases">
        <title>Plant Genome Project.</title>
        <authorList>
            <person name="Zhang R.-G."/>
        </authorList>
    </citation>
    <scope>NUCLEOTIDE SEQUENCE</scope>
    <source>
        <strain evidence="1">AT1</strain>
    </source>
</reference>
<organism evidence="1 2">
    <name type="scientific">Rhododendron molle</name>
    <name type="common">Chinese azalea</name>
    <name type="synonym">Azalea mollis</name>
    <dbReference type="NCBI Taxonomy" id="49168"/>
    <lineage>
        <taxon>Eukaryota</taxon>
        <taxon>Viridiplantae</taxon>
        <taxon>Streptophyta</taxon>
        <taxon>Embryophyta</taxon>
        <taxon>Tracheophyta</taxon>
        <taxon>Spermatophyta</taxon>
        <taxon>Magnoliopsida</taxon>
        <taxon>eudicotyledons</taxon>
        <taxon>Gunneridae</taxon>
        <taxon>Pentapetalae</taxon>
        <taxon>asterids</taxon>
        <taxon>Ericales</taxon>
        <taxon>Ericaceae</taxon>
        <taxon>Ericoideae</taxon>
        <taxon>Rhodoreae</taxon>
        <taxon>Rhododendron</taxon>
    </lineage>
</organism>
<evidence type="ECO:0000313" key="1">
    <source>
        <dbReference type="EMBL" id="KAI8557581.1"/>
    </source>
</evidence>
<sequence length="75" mass="8164">MDGPLITFKNDKFPLAYVVKNALLDTVISILESLFHLGNVETKDDSVHDENAEFSTQGKGCYGSPLEPDSCSMVA</sequence>
<dbReference type="Proteomes" id="UP001062846">
    <property type="component" value="Chromosome 4"/>
</dbReference>